<reference evidence="2 3" key="1">
    <citation type="journal article" date="2019" name="Nat. Ecol. Evol.">
        <title>Megaphylogeny resolves global patterns of mushroom evolution.</title>
        <authorList>
            <person name="Varga T."/>
            <person name="Krizsan K."/>
            <person name="Foldi C."/>
            <person name="Dima B."/>
            <person name="Sanchez-Garcia M."/>
            <person name="Sanchez-Ramirez S."/>
            <person name="Szollosi G.J."/>
            <person name="Szarkandi J.G."/>
            <person name="Papp V."/>
            <person name="Albert L."/>
            <person name="Andreopoulos W."/>
            <person name="Angelini C."/>
            <person name="Antonin V."/>
            <person name="Barry K.W."/>
            <person name="Bougher N.L."/>
            <person name="Buchanan P."/>
            <person name="Buyck B."/>
            <person name="Bense V."/>
            <person name="Catcheside P."/>
            <person name="Chovatia M."/>
            <person name="Cooper J."/>
            <person name="Damon W."/>
            <person name="Desjardin D."/>
            <person name="Finy P."/>
            <person name="Geml J."/>
            <person name="Haridas S."/>
            <person name="Hughes K."/>
            <person name="Justo A."/>
            <person name="Karasinski D."/>
            <person name="Kautmanova I."/>
            <person name="Kiss B."/>
            <person name="Kocsube S."/>
            <person name="Kotiranta H."/>
            <person name="LaButti K.M."/>
            <person name="Lechner B.E."/>
            <person name="Liimatainen K."/>
            <person name="Lipzen A."/>
            <person name="Lukacs Z."/>
            <person name="Mihaltcheva S."/>
            <person name="Morgado L.N."/>
            <person name="Niskanen T."/>
            <person name="Noordeloos M.E."/>
            <person name="Ohm R.A."/>
            <person name="Ortiz-Santana B."/>
            <person name="Ovrebo C."/>
            <person name="Racz N."/>
            <person name="Riley R."/>
            <person name="Savchenko A."/>
            <person name="Shiryaev A."/>
            <person name="Soop K."/>
            <person name="Spirin V."/>
            <person name="Szebenyi C."/>
            <person name="Tomsovsky M."/>
            <person name="Tulloss R.E."/>
            <person name="Uehling J."/>
            <person name="Grigoriev I.V."/>
            <person name="Vagvolgyi C."/>
            <person name="Papp T."/>
            <person name="Martin F.M."/>
            <person name="Miettinen O."/>
            <person name="Hibbett D.S."/>
            <person name="Nagy L.G."/>
        </authorList>
    </citation>
    <scope>NUCLEOTIDE SEQUENCE [LARGE SCALE GENOMIC DNA]</scope>
    <source>
        <strain evidence="2 3">FP101781</strain>
    </source>
</reference>
<feature type="region of interest" description="Disordered" evidence="1">
    <location>
        <begin position="211"/>
        <end position="293"/>
    </location>
</feature>
<comment type="caution">
    <text evidence="2">The sequence shown here is derived from an EMBL/GenBank/DDBJ whole genome shotgun (WGS) entry which is preliminary data.</text>
</comment>
<feature type="region of interest" description="Disordered" evidence="1">
    <location>
        <begin position="117"/>
        <end position="197"/>
    </location>
</feature>
<evidence type="ECO:0000313" key="2">
    <source>
        <dbReference type="EMBL" id="TEB36043.1"/>
    </source>
</evidence>
<keyword evidence="3" id="KW-1185">Reference proteome</keyword>
<feature type="compositionally biased region" description="Basic residues" evidence="1">
    <location>
        <begin position="232"/>
        <end position="241"/>
    </location>
</feature>
<gene>
    <name evidence="2" type="ORF">FA13DRAFT_1220759</name>
</gene>
<name>A0A4Y7TPA2_COPMI</name>
<feature type="compositionally biased region" description="Basic and acidic residues" evidence="1">
    <location>
        <begin position="242"/>
        <end position="257"/>
    </location>
</feature>
<dbReference type="AlphaFoldDB" id="A0A4Y7TPA2"/>
<evidence type="ECO:0000313" key="3">
    <source>
        <dbReference type="Proteomes" id="UP000298030"/>
    </source>
</evidence>
<feature type="compositionally biased region" description="Polar residues" evidence="1">
    <location>
        <begin position="184"/>
        <end position="194"/>
    </location>
</feature>
<feature type="compositionally biased region" description="Low complexity" evidence="1">
    <location>
        <begin position="273"/>
        <end position="283"/>
    </location>
</feature>
<dbReference type="EMBL" id="QPFP01000006">
    <property type="protein sequence ID" value="TEB36043.1"/>
    <property type="molecule type" value="Genomic_DNA"/>
</dbReference>
<feature type="compositionally biased region" description="Low complexity" evidence="1">
    <location>
        <begin position="212"/>
        <end position="230"/>
    </location>
</feature>
<sequence>MILMTLWKGTRLENPTTFQAAQLLFNFSSSRSTTKVSAPERSHHLTNGVANGAVASSSTVAPKKPPTVKIPGVSTATNGTSPASARPSRSAKKAATLKIANNITDLNGLGELSALSAEEQGTGEAPKKRQKAPKKEKAEKKVAQSASARDLRSTSRRDSVSSGSVIEPKTAPVLRLHIDDSHLGESSSASTTGKQKFRTIVVKHEEIDTPLSFSASGSDQASSSTAVSQATPRRRQSRRSLKTTEDTAKADENAGKEKRGRKRKIRDDDSVETAPPTKPTTAASDQAVTQGHR</sequence>
<protein>
    <submittedName>
        <fullName evidence="2">Uncharacterized protein</fullName>
    </submittedName>
</protein>
<feature type="compositionally biased region" description="Polar residues" evidence="1">
    <location>
        <begin position="284"/>
        <end position="293"/>
    </location>
</feature>
<evidence type="ECO:0000256" key="1">
    <source>
        <dbReference type="SAM" id="MobiDB-lite"/>
    </source>
</evidence>
<feature type="region of interest" description="Disordered" evidence="1">
    <location>
        <begin position="35"/>
        <end position="92"/>
    </location>
</feature>
<accession>A0A4Y7TPA2</accession>
<feature type="compositionally biased region" description="Basic and acidic residues" evidence="1">
    <location>
        <begin position="133"/>
        <end position="142"/>
    </location>
</feature>
<organism evidence="2 3">
    <name type="scientific">Coprinellus micaceus</name>
    <name type="common">Glistening ink-cap mushroom</name>
    <name type="synonym">Coprinus micaceus</name>
    <dbReference type="NCBI Taxonomy" id="71717"/>
    <lineage>
        <taxon>Eukaryota</taxon>
        <taxon>Fungi</taxon>
        <taxon>Dikarya</taxon>
        <taxon>Basidiomycota</taxon>
        <taxon>Agaricomycotina</taxon>
        <taxon>Agaricomycetes</taxon>
        <taxon>Agaricomycetidae</taxon>
        <taxon>Agaricales</taxon>
        <taxon>Agaricineae</taxon>
        <taxon>Psathyrellaceae</taxon>
        <taxon>Coprinellus</taxon>
    </lineage>
</organism>
<dbReference type="Proteomes" id="UP000298030">
    <property type="component" value="Unassembled WGS sequence"/>
</dbReference>
<dbReference type="STRING" id="71717.A0A4Y7TPA2"/>
<proteinExistence type="predicted"/>
<feature type="compositionally biased region" description="Basic and acidic residues" evidence="1">
    <location>
        <begin position="149"/>
        <end position="159"/>
    </location>
</feature>